<organism evidence="3 4">
    <name type="scientific">Variovorax humicola</name>
    <dbReference type="NCBI Taxonomy" id="1769758"/>
    <lineage>
        <taxon>Bacteria</taxon>
        <taxon>Pseudomonadati</taxon>
        <taxon>Pseudomonadota</taxon>
        <taxon>Betaproteobacteria</taxon>
        <taxon>Burkholderiales</taxon>
        <taxon>Comamonadaceae</taxon>
        <taxon>Variovorax</taxon>
    </lineage>
</organism>
<dbReference type="Proteomes" id="UP001363010">
    <property type="component" value="Unassembled WGS sequence"/>
</dbReference>
<comment type="caution">
    <text evidence="3">The sequence shown here is derived from an EMBL/GenBank/DDBJ whole genome shotgun (WGS) entry which is preliminary data.</text>
</comment>
<accession>A0ABU8VV76</accession>
<dbReference type="EMBL" id="JBBKZV010000002">
    <property type="protein sequence ID" value="MEJ8821709.1"/>
    <property type="molecule type" value="Genomic_DNA"/>
</dbReference>
<proteinExistence type="inferred from homology"/>
<keyword evidence="2 3" id="KW-0560">Oxidoreductase</keyword>
<keyword evidence="3" id="KW-0223">Dioxygenase</keyword>
<dbReference type="Gene3D" id="3.10.450.50">
    <property type="match status" value="1"/>
</dbReference>
<protein>
    <submittedName>
        <fullName evidence="3">Aromatic-ring-hydroxylating dioxygenase subunit beta</fullName>
        <ecNumber evidence="3">1.14.-.-</ecNumber>
    </submittedName>
</protein>
<dbReference type="InterPro" id="IPR032710">
    <property type="entry name" value="NTF2-like_dom_sf"/>
</dbReference>
<dbReference type="PANTHER" id="PTHR41534">
    <property type="entry name" value="BLR3401 PROTEIN"/>
    <property type="match status" value="1"/>
</dbReference>
<evidence type="ECO:0000313" key="4">
    <source>
        <dbReference type="Proteomes" id="UP001363010"/>
    </source>
</evidence>
<gene>
    <name evidence="3" type="ORF">WKW80_06615</name>
</gene>
<evidence type="ECO:0000256" key="1">
    <source>
        <dbReference type="ARBA" id="ARBA00009570"/>
    </source>
</evidence>
<dbReference type="EC" id="1.14.-.-" evidence="3"/>
<sequence length="177" mass="20950">MLLDLDFDVSVDKLRPVDVPMETWLRLQQFIYREARLLDERRWDEWLALWTDGGMYWLPQQHGQASPYDHISLAWEDRMLREVRVRRIENPRNWSQQPPTHATRLVGSVSVDGVDAGGNLVVRAVFQMTEWRKKQTRQLAGDYIYKLATEGDGWRLRMKRVNLVNCDAAHENLEIFI</sequence>
<keyword evidence="4" id="KW-1185">Reference proteome</keyword>
<name>A0ABU8VV76_9BURK</name>
<dbReference type="RefSeq" id="WP_340362746.1">
    <property type="nucleotide sequence ID" value="NZ_JBBKZV010000002.1"/>
</dbReference>
<comment type="similarity">
    <text evidence="1">Belongs to the bacterial ring-hydroxylating dioxygenase beta subunit family.</text>
</comment>
<dbReference type="CDD" id="cd00667">
    <property type="entry name" value="ring_hydroxylating_dioxygenases_beta"/>
    <property type="match status" value="1"/>
</dbReference>
<dbReference type="Pfam" id="PF00866">
    <property type="entry name" value="Ring_hydroxyl_B"/>
    <property type="match status" value="1"/>
</dbReference>
<dbReference type="GO" id="GO:0051213">
    <property type="term" value="F:dioxygenase activity"/>
    <property type="evidence" value="ECO:0007669"/>
    <property type="project" value="UniProtKB-KW"/>
</dbReference>
<reference evidence="3 4" key="1">
    <citation type="submission" date="2024-03" db="EMBL/GenBank/DDBJ databases">
        <title>Novel species of the genus Variovorax.</title>
        <authorList>
            <person name="Liu Q."/>
            <person name="Xin Y.-H."/>
        </authorList>
    </citation>
    <scope>NUCLEOTIDE SEQUENCE [LARGE SCALE GENOMIC DNA]</scope>
    <source>
        <strain evidence="3 4">KACC 18501</strain>
    </source>
</reference>
<evidence type="ECO:0000313" key="3">
    <source>
        <dbReference type="EMBL" id="MEJ8821709.1"/>
    </source>
</evidence>
<dbReference type="InterPro" id="IPR000391">
    <property type="entry name" value="Rng_hydr_dOase-bsu"/>
</dbReference>
<dbReference type="PANTHER" id="PTHR41534:SF1">
    <property type="entry name" value="BLR3401 PROTEIN"/>
    <property type="match status" value="1"/>
</dbReference>
<dbReference type="SUPFAM" id="SSF54427">
    <property type="entry name" value="NTF2-like"/>
    <property type="match status" value="1"/>
</dbReference>
<evidence type="ECO:0000256" key="2">
    <source>
        <dbReference type="ARBA" id="ARBA00023002"/>
    </source>
</evidence>